<proteinExistence type="predicted"/>
<evidence type="ECO:0000313" key="1">
    <source>
        <dbReference type="EMBL" id="EJU21190.1"/>
    </source>
</evidence>
<protein>
    <submittedName>
        <fullName evidence="1">PF10076 family protein</fullName>
    </submittedName>
</protein>
<name>J6H7J6_9FIRM</name>
<reference evidence="1 2" key="1">
    <citation type="submission" date="2012-07" db="EMBL/GenBank/DDBJ databases">
        <authorList>
            <person name="Durkin A.S."/>
            <person name="McCorrison J."/>
            <person name="Torralba M."/>
            <person name="Gillis M."/>
            <person name="Methe B."/>
            <person name="Sutton G."/>
            <person name="Nelson K.E."/>
        </authorList>
    </citation>
    <scope>NUCLEOTIDE SEQUENCE [LARGE SCALE GENOMIC DNA]</scope>
    <source>
        <strain evidence="1 2">OBRC8</strain>
    </source>
</reference>
<keyword evidence="2" id="KW-1185">Reference proteome</keyword>
<dbReference type="PATRIC" id="fig|796941.3.peg.1688"/>
<dbReference type="EMBL" id="ALNK01000028">
    <property type="protein sequence ID" value="EJU21190.1"/>
    <property type="molecule type" value="Genomic_DNA"/>
</dbReference>
<dbReference type="Pfam" id="PF10076">
    <property type="entry name" value="Phage_Mu_Gp48"/>
    <property type="match status" value="1"/>
</dbReference>
<dbReference type="InterPro" id="IPR018755">
    <property type="entry name" value="Phage_Mu_Gp48"/>
</dbReference>
<gene>
    <name evidence="1" type="ORF">HMPREF1143_1966</name>
</gene>
<organism evidence="1 2">
    <name type="scientific">Peptoanaerobacter stomatis</name>
    <dbReference type="NCBI Taxonomy" id="796937"/>
    <lineage>
        <taxon>Bacteria</taxon>
        <taxon>Bacillati</taxon>
        <taxon>Bacillota</taxon>
        <taxon>Clostridia</taxon>
        <taxon>Peptostreptococcales</taxon>
        <taxon>Filifactoraceae</taxon>
        <taxon>Peptoanaerobacter</taxon>
    </lineage>
</organism>
<accession>J6H7J6</accession>
<comment type="caution">
    <text evidence="1">The sequence shown here is derived from an EMBL/GenBank/DDBJ whole genome shotgun (WGS) entry which is preliminary data.</text>
</comment>
<evidence type="ECO:0000313" key="2">
    <source>
        <dbReference type="Proteomes" id="UP000005244"/>
    </source>
</evidence>
<dbReference type="RefSeq" id="WP_009531430.1">
    <property type="nucleotide sequence ID" value="NZ_ALNK01000028.1"/>
</dbReference>
<dbReference type="AlphaFoldDB" id="J6H7J6"/>
<dbReference type="Proteomes" id="UP000005244">
    <property type="component" value="Unassembled WGS sequence"/>
</dbReference>
<sequence length="191" mass="22170">MIIDNIDMSLCERVELINYLPLFYRKIEQMKAVQDTLSIEVSKMRCVEKDVFLQGFVETATWGLKFFEEELGLDIEPNLSYEQRREVIKAKLRGTGTTTIKLIKNVSIAYSNGEVEVTEHNDEYYFDIKFVGTRGIPANLDGLKHILNEIKPAHLGIKYVFTFATWGEVKKLTWGDLKKMTWDEVRHLPMS</sequence>